<dbReference type="RefSeq" id="WP_206657153.1">
    <property type="nucleotide sequence ID" value="NZ_CP071182.1"/>
</dbReference>
<dbReference type="InterPro" id="IPR022998">
    <property type="entry name" value="ThiamineP_synth_TenI"/>
</dbReference>
<gene>
    <name evidence="9" type="primary">thiE</name>
    <name evidence="12" type="ORF">JZ786_01830</name>
</gene>
<evidence type="ECO:0000256" key="7">
    <source>
        <dbReference type="ARBA" id="ARBA00047851"/>
    </source>
</evidence>
<dbReference type="EMBL" id="CP071182">
    <property type="protein sequence ID" value="QSO47810.1"/>
    <property type="molecule type" value="Genomic_DNA"/>
</dbReference>
<sequence>MKTVLHVISDRNRHRLPLLQALSKAAEGGADVIQIREKKAPAAETYGMILELQQQLRLHGLATKVFVNDRADIGIAAELDGVHLAAKSLPIQVVKQLRMQTGWSGLIGCSIHALDEAVAAEQAGVDYVTFGHVYASESHPGLAPRGLQSLHRVVDALSIPVIAIGGIDRANVGAVLDTGCSGIAVIGAVLDAQDPLVATRQLKDEMEKSRTHPKIPFRLPSFPQS</sequence>
<feature type="binding site" evidence="9">
    <location>
        <position position="139"/>
    </location>
    <ligand>
        <name>4-amino-2-methyl-5-(diphosphooxymethyl)pyrimidine</name>
        <dbReference type="ChEBI" id="CHEBI:57841"/>
    </ligand>
</feature>
<comment type="pathway">
    <text evidence="1 9">Cofactor biosynthesis; thiamine diphosphate biosynthesis; thiamine phosphate from 4-amino-2-methyl-5-diphosphomethylpyrimidine and 4-methyl-5-(2-phosphoethyl)-thiazole: step 1/1.</text>
</comment>
<feature type="binding site" evidence="9">
    <location>
        <position position="166"/>
    </location>
    <ligand>
        <name>2-[(2R,5Z)-2-carboxy-4-methylthiazol-5(2H)-ylidene]ethyl phosphate</name>
        <dbReference type="ChEBI" id="CHEBI:62899"/>
    </ligand>
</feature>
<keyword evidence="2 9" id="KW-0808">Transferase</keyword>
<feature type="binding site" evidence="9">
    <location>
        <position position="68"/>
    </location>
    <ligand>
        <name>4-amino-2-methyl-5-(diphosphooxymethyl)pyrimidine</name>
        <dbReference type="ChEBI" id="CHEBI:57841"/>
    </ligand>
</feature>
<dbReference type="Gene3D" id="3.20.20.70">
    <property type="entry name" value="Aldolase class I"/>
    <property type="match status" value="1"/>
</dbReference>
<comment type="catalytic activity">
    <reaction evidence="7 9">
        <text>2-(2-carboxy-4-methylthiazol-5-yl)ethyl phosphate + 4-amino-2-methyl-5-(diphosphooxymethyl)pyrimidine + 2 H(+) = thiamine phosphate + CO2 + diphosphate</text>
        <dbReference type="Rhea" id="RHEA:47848"/>
        <dbReference type="ChEBI" id="CHEBI:15378"/>
        <dbReference type="ChEBI" id="CHEBI:16526"/>
        <dbReference type="ChEBI" id="CHEBI:33019"/>
        <dbReference type="ChEBI" id="CHEBI:37575"/>
        <dbReference type="ChEBI" id="CHEBI:57841"/>
        <dbReference type="ChEBI" id="CHEBI:62890"/>
        <dbReference type="EC" id="2.5.1.3"/>
    </reaction>
</comment>
<feature type="binding site" evidence="9">
    <location>
        <position position="69"/>
    </location>
    <ligand>
        <name>Mg(2+)</name>
        <dbReference type="ChEBI" id="CHEBI:18420"/>
    </ligand>
</feature>
<dbReference type="CDD" id="cd00564">
    <property type="entry name" value="TMP_TenI"/>
    <property type="match status" value="1"/>
</dbReference>
<dbReference type="Pfam" id="PF02581">
    <property type="entry name" value="TMP-TENI"/>
    <property type="match status" value="1"/>
</dbReference>
<evidence type="ECO:0000259" key="11">
    <source>
        <dbReference type="Pfam" id="PF02581"/>
    </source>
</evidence>
<comment type="caution">
    <text evidence="9">Lacks conserved residue(s) required for the propagation of feature annotation.</text>
</comment>
<dbReference type="GO" id="GO:0009228">
    <property type="term" value="P:thiamine biosynthetic process"/>
    <property type="evidence" value="ECO:0007669"/>
    <property type="project" value="UniProtKB-KW"/>
</dbReference>
<dbReference type="PANTHER" id="PTHR20857:SF15">
    <property type="entry name" value="THIAMINE-PHOSPHATE SYNTHASE"/>
    <property type="match status" value="1"/>
</dbReference>
<evidence type="ECO:0000256" key="9">
    <source>
        <dbReference type="HAMAP-Rule" id="MF_00097"/>
    </source>
</evidence>
<evidence type="ECO:0000256" key="8">
    <source>
        <dbReference type="ARBA" id="ARBA00047883"/>
    </source>
</evidence>
<feature type="binding site" evidence="9">
    <location>
        <begin position="136"/>
        <end position="138"/>
    </location>
    <ligand>
        <name>2-[(2R,5Z)-2-carboxy-4-methylthiazol-5(2H)-ylidene]ethyl phosphate</name>
        <dbReference type="ChEBI" id="CHEBI:62899"/>
    </ligand>
</feature>
<feature type="binding site" evidence="9">
    <location>
        <begin position="34"/>
        <end position="38"/>
    </location>
    <ligand>
        <name>4-amino-2-methyl-5-(diphosphooxymethyl)pyrimidine</name>
        <dbReference type="ChEBI" id="CHEBI:57841"/>
    </ligand>
</feature>
<evidence type="ECO:0000313" key="12">
    <source>
        <dbReference type="EMBL" id="QSO47810.1"/>
    </source>
</evidence>
<evidence type="ECO:0000256" key="4">
    <source>
        <dbReference type="ARBA" id="ARBA00022842"/>
    </source>
</evidence>
<feature type="region of interest" description="Disordered" evidence="10">
    <location>
        <begin position="204"/>
        <end position="225"/>
    </location>
</feature>
<dbReference type="InterPro" id="IPR036206">
    <property type="entry name" value="ThiamineP_synth_sf"/>
</dbReference>
<comment type="catalytic activity">
    <reaction evidence="8 9">
        <text>2-[(2R,5Z)-2-carboxy-4-methylthiazol-5(2H)-ylidene]ethyl phosphate + 4-amino-2-methyl-5-(diphosphooxymethyl)pyrimidine + 2 H(+) = thiamine phosphate + CO2 + diphosphate</text>
        <dbReference type="Rhea" id="RHEA:47844"/>
        <dbReference type="ChEBI" id="CHEBI:15378"/>
        <dbReference type="ChEBI" id="CHEBI:16526"/>
        <dbReference type="ChEBI" id="CHEBI:33019"/>
        <dbReference type="ChEBI" id="CHEBI:37575"/>
        <dbReference type="ChEBI" id="CHEBI:57841"/>
        <dbReference type="ChEBI" id="CHEBI:62899"/>
        <dbReference type="EC" id="2.5.1.3"/>
    </reaction>
</comment>
<dbReference type="PANTHER" id="PTHR20857">
    <property type="entry name" value="THIAMINE-PHOSPHATE PYROPHOSPHORYLASE"/>
    <property type="match status" value="1"/>
</dbReference>
<evidence type="ECO:0000256" key="1">
    <source>
        <dbReference type="ARBA" id="ARBA00005165"/>
    </source>
</evidence>
<dbReference type="InterPro" id="IPR013785">
    <property type="entry name" value="Aldolase_TIM"/>
</dbReference>
<feature type="domain" description="Thiamine phosphate synthase/TenI" evidence="11">
    <location>
        <begin position="5"/>
        <end position="189"/>
    </location>
</feature>
<dbReference type="Proteomes" id="UP000663505">
    <property type="component" value="Chromosome"/>
</dbReference>
<keyword evidence="13" id="KW-1185">Reference proteome</keyword>
<dbReference type="GO" id="GO:0009229">
    <property type="term" value="P:thiamine diphosphate biosynthetic process"/>
    <property type="evidence" value="ECO:0007669"/>
    <property type="project" value="UniProtKB-UniRule"/>
</dbReference>
<comment type="similarity">
    <text evidence="9">Belongs to the thiamine-phosphate synthase family.</text>
</comment>
<name>A0A9X7Z7W8_9BACL</name>
<dbReference type="KEGG" id="afx:JZ786_01830"/>
<evidence type="ECO:0000256" key="5">
    <source>
        <dbReference type="ARBA" id="ARBA00022977"/>
    </source>
</evidence>
<dbReference type="InterPro" id="IPR034291">
    <property type="entry name" value="TMP_synthase"/>
</dbReference>
<evidence type="ECO:0000256" key="3">
    <source>
        <dbReference type="ARBA" id="ARBA00022723"/>
    </source>
</evidence>
<protein>
    <recommendedName>
        <fullName evidence="9">Thiamine-phosphate synthase</fullName>
        <shortName evidence="9">TP synthase</shortName>
        <shortName evidence="9">TPS</shortName>
        <ecNumber evidence="9">2.5.1.3</ecNumber>
    </recommendedName>
    <alternativeName>
        <fullName evidence="9">Thiamine-phosphate pyrophosphorylase</fullName>
        <shortName evidence="9">TMP pyrophosphorylase</shortName>
        <shortName evidence="9">TMP-PPase</shortName>
    </alternativeName>
</protein>
<evidence type="ECO:0000256" key="6">
    <source>
        <dbReference type="ARBA" id="ARBA00047334"/>
    </source>
</evidence>
<dbReference type="SUPFAM" id="SSF51391">
    <property type="entry name" value="Thiamin phosphate synthase"/>
    <property type="match status" value="1"/>
</dbReference>
<keyword evidence="5 9" id="KW-0784">Thiamine biosynthesis</keyword>
<dbReference type="GO" id="GO:0000287">
    <property type="term" value="F:magnesium ion binding"/>
    <property type="evidence" value="ECO:0007669"/>
    <property type="project" value="UniProtKB-UniRule"/>
</dbReference>
<comment type="cofactor">
    <cofactor evidence="9">
        <name>Mg(2+)</name>
        <dbReference type="ChEBI" id="CHEBI:18420"/>
    </cofactor>
    <text evidence="9">Binds 1 Mg(2+) ion per subunit.</text>
</comment>
<dbReference type="AlphaFoldDB" id="A0A9X7Z7W8"/>
<comment type="catalytic activity">
    <reaction evidence="6 9">
        <text>4-methyl-5-(2-phosphooxyethyl)-thiazole + 4-amino-2-methyl-5-(diphosphooxymethyl)pyrimidine + H(+) = thiamine phosphate + diphosphate</text>
        <dbReference type="Rhea" id="RHEA:22328"/>
        <dbReference type="ChEBI" id="CHEBI:15378"/>
        <dbReference type="ChEBI" id="CHEBI:33019"/>
        <dbReference type="ChEBI" id="CHEBI:37575"/>
        <dbReference type="ChEBI" id="CHEBI:57841"/>
        <dbReference type="ChEBI" id="CHEBI:58296"/>
        <dbReference type="EC" id="2.5.1.3"/>
    </reaction>
</comment>
<proteinExistence type="inferred from homology"/>
<dbReference type="GO" id="GO:0005737">
    <property type="term" value="C:cytoplasm"/>
    <property type="evidence" value="ECO:0007669"/>
    <property type="project" value="TreeGrafter"/>
</dbReference>
<reference evidence="12 13" key="1">
    <citation type="submission" date="2021-02" db="EMBL/GenBank/DDBJ databases">
        <title>Alicyclobacillus curvatus sp. nov. and Alicyclobacillus mengziensis sp. nov., two acidophilic bacteria isolated from acid mine drainage.</title>
        <authorList>
            <person name="Huang Y."/>
        </authorList>
    </citation>
    <scope>NUCLEOTIDE SEQUENCE [LARGE SCALE GENOMIC DNA]</scope>
    <source>
        <strain evidence="12 13">S30H14</strain>
    </source>
</reference>
<keyword evidence="4 9" id="KW-0460">Magnesium</keyword>
<dbReference type="GO" id="GO:0004789">
    <property type="term" value="F:thiamine-phosphate diphosphorylase activity"/>
    <property type="evidence" value="ECO:0007669"/>
    <property type="project" value="UniProtKB-UniRule"/>
</dbReference>
<dbReference type="EC" id="2.5.1.3" evidence="9"/>
<feature type="binding site" evidence="9">
    <location>
        <position position="110"/>
    </location>
    <ligand>
        <name>4-amino-2-methyl-5-(diphosphooxymethyl)pyrimidine</name>
        <dbReference type="ChEBI" id="CHEBI:57841"/>
    </ligand>
</feature>
<evidence type="ECO:0000313" key="13">
    <source>
        <dbReference type="Proteomes" id="UP000663505"/>
    </source>
</evidence>
<comment type="function">
    <text evidence="9">Condenses 4-methyl-5-(beta-hydroxyethyl)thiazole monophosphate (THZ-P) and 2-methyl-4-amino-5-hydroxymethyl pyrimidine pyrophosphate (HMP-PP) to form thiamine monophosphate (TMP).</text>
</comment>
<evidence type="ECO:0000256" key="2">
    <source>
        <dbReference type="ARBA" id="ARBA00022679"/>
    </source>
</evidence>
<accession>A0A9X7Z7W8</accession>
<dbReference type="HAMAP" id="MF_00097">
    <property type="entry name" value="TMP_synthase"/>
    <property type="match status" value="1"/>
</dbReference>
<organism evidence="12 13">
    <name type="scientific">Alicyclobacillus mengziensis</name>
    <dbReference type="NCBI Taxonomy" id="2931921"/>
    <lineage>
        <taxon>Bacteria</taxon>
        <taxon>Bacillati</taxon>
        <taxon>Bacillota</taxon>
        <taxon>Bacilli</taxon>
        <taxon>Bacillales</taxon>
        <taxon>Alicyclobacillaceae</taxon>
        <taxon>Alicyclobacillus</taxon>
    </lineage>
</organism>
<evidence type="ECO:0000256" key="10">
    <source>
        <dbReference type="SAM" id="MobiDB-lite"/>
    </source>
</evidence>
<keyword evidence="3 9" id="KW-0479">Metal-binding</keyword>